<dbReference type="AlphaFoldDB" id="A0A5M4FA03"/>
<comment type="caution">
    <text evidence="3">The sequence shown here is derived from an EMBL/GenBank/DDBJ whole genome shotgun (WGS) entry which is preliminary data.</text>
</comment>
<feature type="region of interest" description="Disordered" evidence="1">
    <location>
        <begin position="136"/>
        <end position="156"/>
    </location>
</feature>
<dbReference type="PANTHER" id="PTHR11717:SF31">
    <property type="entry name" value="LOW MOLECULAR WEIGHT PROTEIN-TYROSINE-PHOSPHATASE ETP-RELATED"/>
    <property type="match status" value="1"/>
</dbReference>
<dbReference type="GO" id="GO:0004725">
    <property type="term" value="F:protein tyrosine phosphatase activity"/>
    <property type="evidence" value="ECO:0007669"/>
    <property type="project" value="TreeGrafter"/>
</dbReference>
<dbReference type="OrthoDB" id="9784339at2"/>
<gene>
    <name evidence="3" type="ORF">ESP70_013480</name>
</gene>
<dbReference type="Proteomes" id="UP000380867">
    <property type="component" value="Unassembled WGS sequence"/>
</dbReference>
<dbReference type="InterPro" id="IPR050438">
    <property type="entry name" value="LMW_PTPase"/>
</dbReference>
<sequence>MSSQRFAILAVCTANICRSPIMEALLRVQLDDQRFEVASAGTQGWERQPMDGMAAMELMRLGFSNTGFRSHAIDTYLVDSADLILTATRSHRSAVLEITPSALRRTFTLLEFAALCEVVEGDDPRALVADASRQRSKAPSTIDIGDPYRRSPEVHRHTADQIDTAVRTISNRLNALVGAR</sequence>
<protein>
    <submittedName>
        <fullName evidence="3">Low molecular weight phosphatase family protein</fullName>
    </submittedName>
</protein>
<dbReference type="RefSeq" id="WP_149689849.1">
    <property type="nucleotide sequence ID" value="NZ_SDPQ02000003.1"/>
</dbReference>
<dbReference type="SUPFAM" id="SSF52788">
    <property type="entry name" value="Phosphotyrosine protein phosphatases I"/>
    <property type="match status" value="1"/>
</dbReference>
<dbReference type="InterPro" id="IPR036196">
    <property type="entry name" value="Ptyr_pPase_sf"/>
</dbReference>
<feature type="compositionally biased region" description="Basic and acidic residues" evidence="1">
    <location>
        <begin position="146"/>
        <end position="156"/>
    </location>
</feature>
<dbReference type="EMBL" id="SDPQ02000003">
    <property type="protein sequence ID" value="KAA1395181.1"/>
    <property type="molecule type" value="Genomic_DNA"/>
</dbReference>
<reference evidence="3" key="1">
    <citation type="submission" date="2019-09" db="EMBL/GenBank/DDBJ databases">
        <authorList>
            <person name="Li J."/>
        </authorList>
    </citation>
    <scope>NUCLEOTIDE SEQUENCE [LARGE SCALE GENOMIC DNA]</scope>
    <source>
        <strain evidence="3">JCM 14732</strain>
    </source>
</reference>
<evidence type="ECO:0000256" key="1">
    <source>
        <dbReference type="SAM" id="MobiDB-lite"/>
    </source>
</evidence>
<evidence type="ECO:0000313" key="4">
    <source>
        <dbReference type="Proteomes" id="UP000380867"/>
    </source>
</evidence>
<evidence type="ECO:0000259" key="2">
    <source>
        <dbReference type="SMART" id="SM00226"/>
    </source>
</evidence>
<accession>A0A5M4FA03</accession>
<dbReference type="Gene3D" id="3.40.50.2300">
    <property type="match status" value="1"/>
</dbReference>
<organism evidence="3 4">
    <name type="scientific">Aeromicrobium ginsengisoli</name>
    <dbReference type="NCBI Taxonomy" id="363867"/>
    <lineage>
        <taxon>Bacteria</taxon>
        <taxon>Bacillati</taxon>
        <taxon>Actinomycetota</taxon>
        <taxon>Actinomycetes</taxon>
        <taxon>Propionibacteriales</taxon>
        <taxon>Nocardioidaceae</taxon>
        <taxon>Aeromicrobium</taxon>
    </lineage>
</organism>
<dbReference type="Pfam" id="PF01451">
    <property type="entry name" value="LMWPc"/>
    <property type="match status" value="1"/>
</dbReference>
<evidence type="ECO:0000313" key="3">
    <source>
        <dbReference type="EMBL" id="KAA1395181.1"/>
    </source>
</evidence>
<feature type="domain" description="Phosphotyrosine protein phosphatase I" evidence="2">
    <location>
        <begin position="6"/>
        <end position="172"/>
    </location>
</feature>
<dbReference type="PANTHER" id="PTHR11717">
    <property type="entry name" value="LOW MOLECULAR WEIGHT PROTEIN TYROSINE PHOSPHATASE"/>
    <property type="match status" value="1"/>
</dbReference>
<dbReference type="InterPro" id="IPR023485">
    <property type="entry name" value="Ptyr_pPase"/>
</dbReference>
<dbReference type="SMART" id="SM00226">
    <property type="entry name" value="LMWPc"/>
    <property type="match status" value="1"/>
</dbReference>
<keyword evidence="4" id="KW-1185">Reference proteome</keyword>
<proteinExistence type="predicted"/>
<name>A0A5M4FA03_9ACTN</name>